<dbReference type="SUPFAM" id="SSF143975">
    <property type="entry name" value="IlvD/EDD N-terminal domain-like"/>
    <property type="match status" value="1"/>
</dbReference>
<protein>
    <submittedName>
        <fullName evidence="7">Dihydroxy-acid dehydratase</fullName>
        <ecNumber evidence="7">4.2.1.9</ecNumber>
    </submittedName>
</protein>
<sequence>MMGKNLTQGIEKAPQRSLYKALGMTDEELSKPLIAVISAKSDIVPGHMHLDRIAEAVKAGIYAAGGTPFVVPSIGICDGISMGHSGMKYSLPSRELIADSVEAMLIGHAFDGAVLIPNCDKIVPGMVMGAVRVNIPTVLVSGGPMESGVFKGRKVSLSAMFEAVGATQAGKMSMSDLACLENSACPGCGSCCGMYTANSMNCLMETLGIALPGNGTVLATSAERLRLAKEAGKVVMKAVADDVTPRMILTKRAFLNAVACDNAIGASTNSVLHLIAIANECGIDLTYDMFREAAEKTPNLCKLSPASEYDMDALGKAGGIPAVLKELAGKGLIDGDAPTINGRTLAENFANAEITDTNVIHTCDEPLSPTGGLA</sequence>
<keyword evidence="5" id="KW-0100">Branched-chain amino acid biosynthesis</keyword>
<evidence type="ECO:0000256" key="4">
    <source>
        <dbReference type="ARBA" id="ARBA00023239"/>
    </source>
</evidence>
<gene>
    <name evidence="7" type="ORF">H9892_03645</name>
</gene>
<comment type="similarity">
    <text evidence="1">Belongs to the IlvD/Edd family.</text>
</comment>
<evidence type="ECO:0000256" key="5">
    <source>
        <dbReference type="ARBA" id="ARBA00023304"/>
    </source>
</evidence>
<dbReference type="InterPro" id="IPR020558">
    <property type="entry name" value="DiOHA_6PGluconate_deHydtase_CS"/>
</dbReference>
<dbReference type="EMBL" id="DXHS01000062">
    <property type="protein sequence ID" value="HIW02411.1"/>
    <property type="molecule type" value="Genomic_DNA"/>
</dbReference>
<organism evidence="7 8">
    <name type="scientific">Candidatus Protoclostridium stercorigallinarum</name>
    <dbReference type="NCBI Taxonomy" id="2838741"/>
    <lineage>
        <taxon>Bacteria</taxon>
        <taxon>Bacillati</taxon>
        <taxon>Bacillota</taxon>
        <taxon>Clostridia</taxon>
        <taxon>Candidatus Protoclostridium</taxon>
    </lineage>
</organism>
<keyword evidence="3" id="KW-0411">Iron-sulfur</keyword>
<evidence type="ECO:0000259" key="6">
    <source>
        <dbReference type="Pfam" id="PF00920"/>
    </source>
</evidence>
<evidence type="ECO:0000313" key="8">
    <source>
        <dbReference type="Proteomes" id="UP000823990"/>
    </source>
</evidence>
<dbReference type="InterPro" id="IPR037237">
    <property type="entry name" value="IlvD/EDD_N"/>
</dbReference>
<dbReference type="AlphaFoldDB" id="A0A9D1Q0D6"/>
<keyword evidence="2" id="KW-0408">Iron</keyword>
<keyword evidence="2" id="KW-0001">2Fe-2S</keyword>
<reference evidence="7" key="1">
    <citation type="journal article" date="2021" name="PeerJ">
        <title>Extensive microbial diversity within the chicken gut microbiome revealed by metagenomics and culture.</title>
        <authorList>
            <person name="Gilroy R."/>
            <person name="Ravi A."/>
            <person name="Getino M."/>
            <person name="Pursley I."/>
            <person name="Horton D.L."/>
            <person name="Alikhan N.F."/>
            <person name="Baker D."/>
            <person name="Gharbi K."/>
            <person name="Hall N."/>
            <person name="Watson M."/>
            <person name="Adriaenssens E.M."/>
            <person name="Foster-Nyarko E."/>
            <person name="Jarju S."/>
            <person name="Secka A."/>
            <person name="Antonio M."/>
            <person name="Oren A."/>
            <person name="Chaudhuri R.R."/>
            <person name="La Ragione R."/>
            <person name="Hildebrand F."/>
            <person name="Pallen M.J."/>
        </authorList>
    </citation>
    <scope>NUCLEOTIDE SEQUENCE</scope>
    <source>
        <strain evidence="7">12435</strain>
    </source>
</reference>
<reference evidence="7" key="2">
    <citation type="submission" date="2021-04" db="EMBL/GenBank/DDBJ databases">
        <authorList>
            <person name="Gilroy R."/>
        </authorList>
    </citation>
    <scope>NUCLEOTIDE SEQUENCE</scope>
    <source>
        <strain evidence="7">12435</strain>
    </source>
</reference>
<feature type="domain" description="Dihydroxy-acid/6-phosphogluconate dehydratase N-terminal" evidence="6">
    <location>
        <begin position="31"/>
        <end position="348"/>
    </location>
</feature>
<evidence type="ECO:0000256" key="2">
    <source>
        <dbReference type="ARBA" id="ARBA00022714"/>
    </source>
</evidence>
<dbReference type="Proteomes" id="UP000823990">
    <property type="component" value="Unassembled WGS sequence"/>
</dbReference>
<dbReference type="GO" id="GO:0005829">
    <property type="term" value="C:cytosol"/>
    <property type="evidence" value="ECO:0007669"/>
    <property type="project" value="TreeGrafter"/>
</dbReference>
<dbReference type="GO" id="GO:0051537">
    <property type="term" value="F:2 iron, 2 sulfur cluster binding"/>
    <property type="evidence" value="ECO:0007669"/>
    <property type="project" value="UniProtKB-KW"/>
</dbReference>
<accession>A0A9D1Q0D6</accession>
<evidence type="ECO:0000256" key="1">
    <source>
        <dbReference type="ARBA" id="ARBA00006486"/>
    </source>
</evidence>
<dbReference type="InterPro" id="IPR000581">
    <property type="entry name" value="ILV_EDD_N"/>
</dbReference>
<proteinExistence type="inferred from homology"/>
<evidence type="ECO:0000256" key="3">
    <source>
        <dbReference type="ARBA" id="ARBA00023014"/>
    </source>
</evidence>
<dbReference type="GO" id="GO:0004160">
    <property type="term" value="F:dihydroxy-acid dehydratase activity"/>
    <property type="evidence" value="ECO:0007669"/>
    <property type="project" value="UniProtKB-EC"/>
</dbReference>
<dbReference type="PANTHER" id="PTHR43661">
    <property type="entry name" value="D-XYLONATE DEHYDRATASE"/>
    <property type="match status" value="1"/>
</dbReference>
<dbReference type="Pfam" id="PF00920">
    <property type="entry name" value="ILVD_EDD_N"/>
    <property type="match status" value="1"/>
</dbReference>
<dbReference type="PANTHER" id="PTHR43661:SF3">
    <property type="entry name" value="D-XYLONATE DEHYDRATASE YAGF-RELATED"/>
    <property type="match status" value="1"/>
</dbReference>
<dbReference type="PROSITE" id="PS00886">
    <property type="entry name" value="ILVD_EDD_1"/>
    <property type="match status" value="1"/>
</dbReference>
<keyword evidence="4 7" id="KW-0456">Lyase</keyword>
<evidence type="ECO:0000313" key="7">
    <source>
        <dbReference type="EMBL" id="HIW02411.1"/>
    </source>
</evidence>
<comment type="caution">
    <text evidence="7">The sequence shown here is derived from an EMBL/GenBank/DDBJ whole genome shotgun (WGS) entry which is preliminary data.</text>
</comment>
<keyword evidence="5" id="KW-0028">Amino-acid biosynthesis</keyword>
<feature type="non-terminal residue" evidence="7">
    <location>
        <position position="374"/>
    </location>
</feature>
<dbReference type="GO" id="GO:0009082">
    <property type="term" value="P:branched-chain amino acid biosynthetic process"/>
    <property type="evidence" value="ECO:0007669"/>
    <property type="project" value="UniProtKB-KW"/>
</dbReference>
<dbReference type="EC" id="4.2.1.9" evidence="7"/>
<keyword evidence="2" id="KW-0479">Metal-binding</keyword>
<name>A0A9D1Q0D6_9FIRM</name>